<dbReference type="EMBL" id="VUMD01000010">
    <property type="protein sequence ID" value="MSS37337.1"/>
    <property type="molecule type" value="Genomic_DNA"/>
</dbReference>
<dbReference type="InterPro" id="IPR029044">
    <property type="entry name" value="Nucleotide-diphossugar_trans"/>
</dbReference>
<dbReference type="InterPro" id="IPR001173">
    <property type="entry name" value="Glyco_trans_2-like"/>
</dbReference>
<dbReference type="InterPro" id="IPR011990">
    <property type="entry name" value="TPR-like_helical_dom_sf"/>
</dbReference>
<dbReference type="RefSeq" id="WP_154472766.1">
    <property type="nucleotide sequence ID" value="NZ_VUMD01000010.1"/>
</dbReference>
<keyword evidence="3" id="KW-1185">Reference proteome</keyword>
<evidence type="ECO:0000259" key="1">
    <source>
        <dbReference type="Pfam" id="PF00535"/>
    </source>
</evidence>
<dbReference type="Pfam" id="PF13432">
    <property type="entry name" value="TPR_16"/>
    <property type="match status" value="1"/>
</dbReference>
<feature type="domain" description="Glycosyltransferase 2-like" evidence="1">
    <location>
        <begin position="12"/>
        <end position="138"/>
    </location>
</feature>
<dbReference type="CDD" id="cd02511">
    <property type="entry name" value="Beta4Glucosyltransferase"/>
    <property type="match status" value="1"/>
</dbReference>
<dbReference type="PANTHER" id="PTHR43630:SF2">
    <property type="entry name" value="GLYCOSYLTRANSFERASE"/>
    <property type="match status" value="1"/>
</dbReference>
<evidence type="ECO:0000313" key="2">
    <source>
        <dbReference type="EMBL" id="MSS37337.1"/>
    </source>
</evidence>
<dbReference type="Gene3D" id="3.90.550.10">
    <property type="entry name" value="Spore Coat Polysaccharide Biosynthesis Protein SpsA, Chain A"/>
    <property type="match status" value="1"/>
</dbReference>
<dbReference type="SUPFAM" id="SSF53448">
    <property type="entry name" value="Nucleotide-diphospho-sugar transferases"/>
    <property type="match status" value="1"/>
</dbReference>
<reference evidence="2 3" key="1">
    <citation type="submission" date="2019-08" db="EMBL/GenBank/DDBJ databases">
        <title>In-depth cultivation of the pig gut microbiome towards novel bacterial diversity and tailored functional studies.</title>
        <authorList>
            <person name="Wylensek D."/>
            <person name="Hitch T.C.A."/>
            <person name="Clavel T."/>
        </authorList>
    </citation>
    <scope>NUCLEOTIDE SEQUENCE [LARGE SCALE GENOMIC DNA]</scope>
    <source>
        <strain evidence="2 3">WCA-389-WT-23D1</strain>
    </source>
</reference>
<dbReference type="AlphaFoldDB" id="A0A7X2NLY8"/>
<dbReference type="Gene3D" id="1.25.40.10">
    <property type="entry name" value="Tetratricopeptide repeat domain"/>
    <property type="match status" value="1"/>
</dbReference>
<sequence length="454" mass="51329">MKPKAGVRVSQCMIVKNEEKNIEKALSWGRDFMYEQIVVDTGSTDRTPEIARELGAKLLFYQWRDDFAAAKNFAIEQAVGDWIVFMDADEYPAPGDEAKILRLLEQLQETDFDGISTGWQQIDESGQITASGTQVRIFRNRSDLRYRRRIHEQLASTEGRALRLGDAVADISIFHTGYQKAVMKEKKSSERNKRLILAELKEHPGDREMLGYMGDESFEEGNTEEAKRWYYQAIGGLHEELPDNDQRSSATFSKLLLILTGEESGRAQSEEEALPEEPSQWTEAEAVYRQAVKALPKEADFDYIAGLYFYRNNRLKEAAAFMELALDKLGKYGNSNRAMYLSAQLPSAYNLLVKCLCETGQREKCVNQAVSYLKCMPEDMAVLSWLLRALSVPNLTEKGMGEIVAFLGRLYDFSGLRAKLLVTKCARAAGCEALGGFMEKELFTQEEQSILGII</sequence>
<dbReference type="Proteomes" id="UP000429958">
    <property type="component" value="Unassembled WGS sequence"/>
</dbReference>
<dbReference type="SUPFAM" id="SSF48452">
    <property type="entry name" value="TPR-like"/>
    <property type="match status" value="1"/>
</dbReference>
<organism evidence="2 3">
    <name type="scientific">Clostridium porci</name>
    <dbReference type="NCBI Taxonomy" id="2605778"/>
    <lineage>
        <taxon>Bacteria</taxon>
        <taxon>Bacillati</taxon>
        <taxon>Bacillota</taxon>
        <taxon>Clostridia</taxon>
        <taxon>Eubacteriales</taxon>
        <taxon>Clostridiaceae</taxon>
        <taxon>Clostridium</taxon>
    </lineage>
</organism>
<dbReference type="Pfam" id="PF00535">
    <property type="entry name" value="Glycos_transf_2"/>
    <property type="match status" value="1"/>
</dbReference>
<evidence type="ECO:0000313" key="3">
    <source>
        <dbReference type="Proteomes" id="UP000429958"/>
    </source>
</evidence>
<dbReference type="PANTHER" id="PTHR43630">
    <property type="entry name" value="POLY-BETA-1,6-N-ACETYL-D-GLUCOSAMINE SYNTHASE"/>
    <property type="match status" value="1"/>
</dbReference>
<keyword evidence="2" id="KW-0808">Transferase</keyword>
<gene>
    <name evidence="2" type="ORF">FYJ39_12315</name>
</gene>
<proteinExistence type="predicted"/>
<accession>A0A7X2NLY8</accession>
<comment type="caution">
    <text evidence="2">The sequence shown here is derived from an EMBL/GenBank/DDBJ whole genome shotgun (WGS) entry which is preliminary data.</text>
</comment>
<protein>
    <submittedName>
        <fullName evidence="2">Glycosyltransferase</fullName>
    </submittedName>
</protein>
<name>A0A7X2NLY8_9CLOT</name>
<dbReference type="GO" id="GO:0016740">
    <property type="term" value="F:transferase activity"/>
    <property type="evidence" value="ECO:0007669"/>
    <property type="project" value="UniProtKB-KW"/>
</dbReference>